<dbReference type="EMBL" id="QQBC01000007">
    <property type="protein sequence ID" value="RDI65096.1"/>
    <property type="molecule type" value="Genomic_DNA"/>
</dbReference>
<dbReference type="Proteomes" id="UP000254869">
    <property type="component" value="Unassembled WGS sequence"/>
</dbReference>
<gene>
    <name evidence="1" type="ORF">DFR76_107474</name>
</gene>
<evidence type="ECO:0000313" key="2">
    <source>
        <dbReference type="Proteomes" id="UP000254869"/>
    </source>
</evidence>
<reference evidence="1 2" key="1">
    <citation type="submission" date="2018-07" db="EMBL/GenBank/DDBJ databases">
        <title>Genomic Encyclopedia of Type Strains, Phase IV (KMG-IV): sequencing the most valuable type-strain genomes for metagenomic binning, comparative biology and taxonomic classification.</title>
        <authorList>
            <person name="Goeker M."/>
        </authorList>
    </citation>
    <scope>NUCLEOTIDE SEQUENCE [LARGE SCALE GENOMIC DNA]</scope>
    <source>
        <strain evidence="1 2">DSM 44290</strain>
    </source>
</reference>
<name>A0A370I309_9NOCA</name>
<sequence length="67" mass="6695">MRSETGLATVELAGAVVVTDGLAAVVDCGVFDPESPVPQALSTTTAPIINQLLASLIGSYPSPLPAT</sequence>
<protein>
    <submittedName>
        <fullName evidence="1">Uncharacterized protein</fullName>
    </submittedName>
</protein>
<comment type="caution">
    <text evidence="1">The sequence shown here is derived from an EMBL/GenBank/DDBJ whole genome shotgun (WGS) entry which is preliminary data.</text>
</comment>
<dbReference type="AlphaFoldDB" id="A0A370I309"/>
<dbReference type="RefSeq" id="WP_147288003.1">
    <property type="nucleotide sequence ID" value="NZ_QQBC01000007.1"/>
</dbReference>
<organism evidence="1 2">
    <name type="scientific">Nocardia pseudobrasiliensis</name>
    <dbReference type="NCBI Taxonomy" id="45979"/>
    <lineage>
        <taxon>Bacteria</taxon>
        <taxon>Bacillati</taxon>
        <taxon>Actinomycetota</taxon>
        <taxon>Actinomycetes</taxon>
        <taxon>Mycobacteriales</taxon>
        <taxon>Nocardiaceae</taxon>
        <taxon>Nocardia</taxon>
    </lineage>
</organism>
<evidence type="ECO:0000313" key="1">
    <source>
        <dbReference type="EMBL" id="RDI65096.1"/>
    </source>
</evidence>
<accession>A0A370I309</accession>
<keyword evidence="2" id="KW-1185">Reference proteome</keyword>
<proteinExistence type="predicted"/>